<keyword evidence="1" id="KW-0812">Transmembrane</keyword>
<reference evidence="2" key="1">
    <citation type="journal article" date="2011" name="PLoS Biol.">
        <title>Gene gain and loss during evolution of obligate parasitism in the white rust pathogen of Arabidopsis thaliana.</title>
        <authorList>
            <person name="Kemen E."/>
            <person name="Gardiner A."/>
            <person name="Schultz-Larsen T."/>
            <person name="Kemen A.C."/>
            <person name="Balmuth A.L."/>
            <person name="Robert-Seilaniantz A."/>
            <person name="Bailey K."/>
            <person name="Holub E."/>
            <person name="Studholme D.J."/>
            <person name="Maclean D."/>
            <person name="Jones J.D."/>
        </authorList>
    </citation>
    <scope>NUCLEOTIDE SEQUENCE</scope>
</reference>
<gene>
    <name evidence="2" type="primary">AlNc14C41G3488</name>
    <name evidence="2" type="ORF">ALNC14_039940</name>
</gene>
<reference evidence="2" key="2">
    <citation type="submission" date="2011-02" db="EMBL/GenBank/DDBJ databases">
        <authorList>
            <person name="MacLean D."/>
        </authorList>
    </citation>
    <scope>NUCLEOTIDE SEQUENCE</scope>
</reference>
<keyword evidence="1" id="KW-0472">Membrane</keyword>
<dbReference type="HOGENOM" id="CLU_2163113_0_0_1"/>
<name>F0W9N3_9STRA</name>
<keyword evidence="1" id="KW-1133">Transmembrane helix</keyword>
<sequence length="111" mass="12903">MLNRIGIERGISHHRKWKRHACWLGLLFCAYLFVEPTWRIHTKHEATKIHKVGWKGIFNGVQLTPYRYLGNETASQCNPLPLIVKEWECASGLPEAALHIRQKGCRWLSTV</sequence>
<evidence type="ECO:0000313" key="2">
    <source>
        <dbReference type="EMBL" id="CCA17851.1"/>
    </source>
</evidence>
<feature type="transmembrane region" description="Helical" evidence="1">
    <location>
        <begin position="21"/>
        <end position="38"/>
    </location>
</feature>
<dbReference type="AlphaFoldDB" id="F0W9N3"/>
<evidence type="ECO:0000256" key="1">
    <source>
        <dbReference type="SAM" id="Phobius"/>
    </source>
</evidence>
<organism evidence="2">
    <name type="scientific">Albugo laibachii Nc14</name>
    <dbReference type="NCBI Taxonomy" id="890382"/>
    <lineage>
        <taxon>Eukaryota</taxon>
        <taxon>Sar</taxon>
        <taxon>Stramenopiles</taxon>
        <taxon>Oomycota</taxon>
        <taxon>Peronosporomycetes</taxon>
        <taxon>Albuginales</taxon>
        <taxon>Albuginaceae</taxon>
        <taxon>Albugo</taxon>
    </lineage>
</organism>
<dbReference type="EMBL" id="FR824086">
    <property type="protein sequence ID" value="CCA17851.1"/>
    <property type="molecule type" value="Genomic_DNA"/>
</dbReference>
<proteinExistence type="predicted"/>
<protein>
    <submittedName>
        <fullName evidence="2">AlNc14C41G3488 protein</fullName>
    </submittedName>
</protein>
<accession>F0W9N3</accession>